<name>A0A8H6K0G2_9PEZI</name>
<evidence type="ECO:0000256" key="1">
    <source>
        <dbReference type="ARBA" id="ARBA00022801"/>
    </source>
</evidence>
<organism evidence="3 4">
    <name type="scientific">Colletotrichum musicola</name>
    <dbReference type="NCBI Taxonomy" id="2175873"/>
    <lineage>
        <taxon>Eukaryota</taxon>
        <taxon>Fungi</taxon>
        <taxon>Dikarya</taxon>
        <taxon>Ascomycota</taxon>
        <taxon>Pezizomycotina</taxon>
        <taxon>Sordariomycetes</taxon>
        <taxon>Hypocreomycetidae</taxon>
        <taxon>Glomerellales</taxon>
        <taxon>Glomerellaceae</taxon>
        <taxon>Colletotrichum</taxon>
        <taxon>Colletotrichum orchidearum species complex</taxon>
    </lineage>
</organism>
<dbReference type="EMBL" id="WIGM01000541">
    <property type="protein sequence ID" value="KAF6822502.1"/>
    <property type="molecule type" value="Genomic_DNA"/>
</dbReference>
<dbReference type="InterPro" id="IPR056002">
    <property type="entry name" value="DUF7580"/>
</dbReference>
<dbReference type="GO" id="GO:0006508">
    <property type="term" value="P:proteolysis"/>
    <property type="evidence" value="ECO:0007669"/>
    <property type="project" value="InterPro"/>
</dbReference>
<dbReference type="Proteomes" id="UP000639643">
    <property type="component" value="Unassembled WGS sequence"/>
</dbReference>
<reference evidence="3" key="1">
    <citation type="journal article" date="2020" name="Phytopathology">
        <title>Genome Sequence Resources of Colletotrichum truncatum, C. plurivorum, C. musicola, and C. sojae: Four Species Pathogenic to Soybean (Glycine max).</title>
        <authorList>
            <person name="Rogerio F."/>
            <person name="Boufleur T.R."/>
            <person name="Ciampi-Guillardi M."/>
            <person name="Sukno S.A."/>
            <person name="Thon M.R."/>
            <person name="Massola Junior N.S."/>
            <person name="Baroncelli R."/>
        </authorList>
    </citation>
    <scope>NUCLEOTIDE SEQUENCE</scope>
    <source>
        <strain evidence="3">LFN0074</strain>
    </source>
</reference>
<dbReference type="SUPFAM" id="SSF52743">
    <property type="entry name" value="Subtilisin-like"/>
    <property type="match status" value="1"/>
</dbReference>
<sequence>MPRLYGTPEAGLFLAVAPVIVEGLPPTPKRAANTTKPDRKREALNNAITLLRVEILQMMEVFPTEYIDYELPEDKFNAARDALEDTLDFLEALLQEDIVHSQPDVPEAKPLHLPHDTRPVQPERDLENLTWAKQARRMATSFVKLISQSNEPCSPPHEAWIHLNGFDEPVIEMTMSLYSIYVTQTANGSLREGVRTNTYILGNLQAIVGEDDSKISSFEKSLILDFGVLLWELFFEETVTPESEDEESDDEEATLLNALNRKQMTSARKLFLKPTCLDVIGNCLELYGQGTADISDLQREIYWQVVKPLKSYLSSYNNIDTSEPNAAPRSPRTSPVPLAPVPPASLQPQLHYQLFSWLERFDSINEHLKQLASYGSAGATVRIAVLDTGCNLNDDYFNRRPKDEDRVGAHWYDCLGESSTPVVEDPDQHGTAMTALLLRLLPSASIRVVRVARNVQDLAAAKDRIAERKVLFFAAANNDGLHSSELFPSYHESVISVRGTGHDAWMWPVAGSQVV</sequence>
<protein>
    <recommendedName>
        <fullName evidence="2">DUF7580 domain-containing protein</fullName>
    </recommendedName>
</protein>
<gene>
    <name evidence="3" type="ORF">CMUS01_11058</name>
</gene>
<evidence type="ECO:0000313" key="3">
    <source>
        <dbReference type="EMBL" id="KAF6822502.1"/>
    </source>
</evidence>
<accession>A0A8H6K0G2</accession>
<dbReference type="GO" id="GO:0004252">
    <property type="term" value="F:serine-type endopeptidase activity"/>
    <property type="evidence" value="ECO:0007669"/>
    <property type="project" value="InterPro"/>
</dbReference>
<keyword evidence="4" id="KW-1185">Reference proteome</keyword>
<feature type="domain" description="DUF7580" evidence="2">
    <location>
        <begin position="176"/>
        <end position="315"/>
    </location>
</feature>
<comment type="caution">
    <text evidence="3">The sequence shown here is derived from an EMBL/GenBank/DDBJ whole genome shotgun (WGS) entry which is preliminary data.</text>
</comment>
<evidence type="ECO:0000313" key="4">
    <source>
        <dbReference type="Proteomes" id="UP000639643"/>
    </source>
</evidence>
<dbReference type="InterPro" id="IPR036852">
    <property type="entry name" value="Peptidase_S8/S53_dom_sf"/>
</dbReference>
<evidence type="ECO:0000259" key="2">
    <source>
        <dbReference type="Pfam" id="PF24476"/>
    </source>
</evidence>
<dbReference type="OrthoDB" id="4849583at2759"/>
<dbReference type="Gene3D" id="3.40.50.200">
    <property type="entry name" value="Peptidase S8/S53 domain"/>
    <property type="match status" value="1"/>
</dbReference>
<dbReference type="AlphaFoldDB" id="A0A8H6K0G2"/>
<dbReference type="PROSITE" id="PS00136">
    <property type="entry name" value="SUBTILASE_ASP"/>
    <property type="match status" value="1"/>
</dbReference>
<dbReference type="CDD" id="cd00306">
    <property type="entry name" value="Peptidases_S8_S53"/>
    <property type="match status" value="1"/>
</dbReference>
<dbReference type="InterPro" id="IPR023827">
    <property type="entry name" value="Peptidase_S8_Asp-AS"/>
</dbReference>
<proteinExistence type="predicted"/>
<keyword evidence="1" id="KW-0378">Hydrolase</keyword>
<dbReference type="Pfam" id="PF24476">
    <property type="entry name" value="DUF7580"/>
    <property type="match status" value="1"/>
</dbReference>